<dbReference type="Proteomes" id="UP000179807">
    <property type="component" value="Unassembled WGS sequence"/>
</dbReference>
<dbReference type="PANTHER" id="PTHR24054:SF0">
    <property type="entry name" value="CASEIN KINASE II SUBUNIT ALPHA"/>
    <property type="match status" value="1"/>
</dbReference>
<dbReference type="OrthoDB" id="10254671at2759"/>
<reference evidence="11" key="1">
    <citation type="submission" date="2016-10" db="EMBL/GenBank/DDBJ databases">
        <authorList>
            <person name="Benchimol M."/>
            <person name="Almeida L.G."/>
            <person name="Vasconcelos A.T."/>
            <person name="Perreira-Neves A."/>
            <person name="Rosa I.A."/>
            <person name="Tasca T."/>
            <person name="Bogo M.R."/>
            <person name="de Souza W."/>
        </authorList>
    </citation>
    <scope>NUCLEOTIDE SEQUENCE [LARGE SCALE GENOMIC DNA]</scope>
    <source>
        <strain evidence="11">K</strain>
    </source>
</reference>
<comment type="caution">
    <text evidence="11">The sequence shown here is derived from an EMBL/GenBank/DDBJ whole genome shotgun (WGS) entry which is preliminary data.</text>
</comment>
<dbReference type="InterPro" id="IPR000719">
    <property type="entry name" value="Prot_kinase_dom"/>
</dbReference>
<dbReference type="VEuPathDB" id="TrichDB:TRFO_08316"/>
<dbReference type="PANTHER" id="PTHR24054">
    <property type="entry name" value="CASEIN KINASE II SUBUNIT ALPHA"/>
    <property type="match status" value="1"/>
</dbReference>
<dbReference type="Pfam" id="PF00069">
    <property type="entry name" value="Pkinase"/>
    <property type="match status" value="1"/>
</dbReference>
<dbReference type="SMART" id="SM00220">
    <property type="entry name" value="S_TKc"/>
    <property type="match status" value="1"/>
</dbReference>
<dbReference type="SUPFAM" id="SSF56112">
    <property type="entry name" value="Protein kinase-like (PK-like)"/>
    <property type="match status" value="1"/>
</dbReference>
<evidence type="ECO:0000256" key="3">
    <source>
        <dbReference type="ARBA" id="ARBA00022679"/>
    </source>
</evidence>
<dbReference type="Gene3D" id="3.30.200.20">
    <property type="entry name" value="Phosphorylase Kinase, domain 1"/>
    <property type="match status" value="1"/>
</dbReference>
<dbReference type="EMBL" id="MLAK01000993">
    <property type="protein sequence ID" value="OHS99679.1"/>
    <property type="molecule type" value="Genomic_DNA"/>
</dbReference>
<dbReference type="GO" id="GO:0005956">
    <property type="term" value="C:protein kinase CK2 complex"/>
    <property type="evidence" value="ECO:0007669"/>
    <property type="project" value="TreeGrafter"/>
</dbReference>
<evidence type="ECO:0000256" key="9">
    <source>
        <dbReference type="PROSITE-ProRule" id="PRU10141"/>
    </source>
</evidence>
<dbReference type="PROSITE" id="PS50011">
    <property type="entry name" value="PROTEIN_KINASE_DOM"/>
    <property type="match status" value="1"/>
</dbReference>
<keyword evidence="4 9" id="KW-0547">Nucleotide-binding</keyword>
<keyword evidence="6 9" id="KW-0067">ATP-binding</keyword>
<comment type="catalytic activity">
    <reaction evidence="7">
        <text>L-threonyl-[protein] + ATP = O-phospho-L-threonyl-[protein] + ADP + H(+)</text>
        <dbReference type="Rhea" id="RHEA:46608"/>
        <dbReference type="Rhea" id="RHEA-COMP:11060"/>
        <dbReference type="Rhea" id="RHEA-COMP:11605"/>
        <dbReference type="ChEBI" id="CHEBI:15378"/>
        <dbReference type="ChEBI" id="CHEBI:30013"/>
        <dbReference type="ChEBI" id="CHEBI:30616"/>
        <dbReference type="ChEBI" id="CHEBI:61977"/>
        <dbReference type="ChEBI" id="CHEBI:456216"/>
        <dbReference type="EC" id="2.7.11.1"/>
    </reaction>
</comment>
<name>A0A1J4JML5_9EUKA</name>
<evidence type="ECO:0000259" key="10">
    <source>
        <dbReference type="PROSITE" id="PS50011"/>
    </source>
</evidence>
<dbReference type="AlphaFoldDB" id="A0A1J4JML5"/>
<evidence type="ECO:0000256" key="5">
    <source>
        <dbReference type="ARBA" id="ARBA00022777"/>
    </source>
</evidence>
<dbReference type="InterPro" id="IPR011009">
    <property type="entry name" value="Kinase-like_dom_sf"/>
</dbReference>
<keyword evidence="12" id="KW-1185">Reference proteome</keyword>
<keyword evidence="2" id="KW-0723">Serine/threonine-protein kinase</keyword>
<dbReference type="GO" id="GO:0005524">
    <property type="term" value="F:ATP binding"/>
    <property type="evidence" value="ECO:0007669"/>
    <property type="project" value="UniProtKB-UniRule"/>
</dbReference>
<dbReference type="GeneID" id="94828919"/>
<feature type="binding site" evidence="9">
    <location>
        <position position="70"/>
    </location>
    <ligand>
        <name>ATP</name>
        <dbReference type="ChEBI" id="CHEBI:30616"/>
    </ligand>
</feature>
<evidence type="ECO:0000313" key="11">
    <source>
        <dbReference type="EMBL" id="OHS99679.1"/>
    </source>
</evidence>
<comment type="catalytic activity">
    <reaction evidence="8">
        <text>L-seryl-[protein] + ATP = O-phospho-L-seryl-[protein] + ADP + H(+)</text>
        <dbReference type="Rhea" id="RHEA:17989"/>
        <dbReference type="Rhea" id="RHEA-COMP:9863"/>
        <dbReference type="Rhea" id="RHEA-COMP:11604"/>
        <dbReference type="ChEBI" id="CHEBI:15378"/>
        <dbReference type="ChEBI" id="CHEBI:29999"/>
        <dbReference type="ChEBI" id="CHEBI:30616"/>
        <dbReference type="ChEBI" id="CHEBI:83421"/>
        <dbReference type="ChEBI" id="CHEBI:456216"/>
        <dbReference type="EC" id="2.7.11.1"/>
    </reaction>
</comment>
<dbReference type="InterPro" id="IPR045216">
    <property type="entry name" value="CK2_alpha"/>
</dbReference>
<proteinExistence type="predicted"/>
<evidence type="ECO:0000256" key="7">
    <source>
        <dbReference type="ARBA" id="ARBA00047899"/>
    </source>
</evidence>
<gene>
    <name evidence="11" type="ORF">TRFO_08316</name>
</gene>
<evidence type="ECO:0000256" key="2">
    <source>
        <dbReference type="ARBA" id="ARBA00022527"/>
    </source>
</evidence>
<sequence length="349" mass="40823">MEDGDGIIISTSRVYTYVNEIKGPEWFDHRNYSPEWKEPKHYYLIKKVGHGKYSTVYKSSYKMKDFVAIKILVPLDPKRYLREIKILSNLKNGPNIVKLIDLIIDRSTGIFSFVFEWVDFYDWRTIYSHLTSDQIKIVMYKILRAIFYSHCNGIMHRDIKPQNIAIDPNNLKVRLLDWGLADFYLPRQRYSSHVATRMFKPPELLIEYPYYDYSIDIWSLGLTFAMMLFGKSPIHCGENDDKQLQNVADFVGGRGIINYAESLKVKLKPETITDLVKRGKRGISGYVDRFNSLNPSQTQNITPEAISLLKQMMAIDHRQRITAEDALKHPYFEDVRKAREKKMKDAAKV</sequence>
<dbReference type="RefSeq" id="XP_068352816.1">
    <property type="nucleotide sequence ID" value="XM_068494215.1"/>
</dbReference>
<dbReference type="GO" id="GO:0051726">
    <property type="term" value="P:regulation of cell cycle"/>
    <property type="evidence" value="ECO:0007669"/>
    <property type="project" value="TreeGrafter"/>
</dbReference>
<evidence type="ECO:0000256" key="8">
    <source>
        <dbReference type="ARBA" id="ARBA00048679"/>
    </source>
</evidence>
<dbReference type="FunFam" id="3.30.200.20:FF:000088">
    <property type="entry name" value="Casein kinase II subunit alpha"/>
    <property type="match status" value="1"/>
</dbReference>
<evidence type="ECO:0000256" key="1">
    <source>
        <dbReference type="ARBA" id="ARBA00012513"/>
    </source>
</evidence>
<dbReference type="CDD" id="cd14132">
    <property type="entry name" value="STKc_CK2_alpha"/>
    <property type="match status" value="1"/>
</dbReference>
<dbReference type="GO" id="GO:0005634">
    <property type="term" value="C:nucleus"/>
    <property type="evidence" value="ECO:0007669"/>
    <property type="project" value="TreeGrafter"/>
</dbReference>
<feature type="domain" description="Protein kinase" evidence="10">
    <location>
        <begin position="42"/>
        <end position="332"/>
    </location>
</feature>
<dbReference type="PROSITE" id="PS00107">
    <property type="entry name" value="PROTEIN_KINASE_ATP"/>
    <property type="match status" value="1"/>
</dbReference>
<evidence type="ECO:0000313" key="12">
    <source>
        <dbReference type="Proteomes" id="UP000179807"/>
    </source>
</evidence>
<dbReference type="GO" id="GO:0005829">
    <property type="term" value="C:cytosol"/>
    <property type="evidence" value="ECO:0007669"/>
    <property type="project" value="TreeGrafter"/>
</dbReference>
<dbReference type="GO" id="GO:0004674">
    <property type="term" value="F:protein serine/threonine kinase activity"/>
    <property type="evidence" value="ECO:0007669"/>
    <property type="project" value="UniProtKB-KW"/>
</dbReference>
<dbReference type="Gene3D" id="1.10.510.10">
    <property type="entry name" value="Transferase(Phosphotransferase) domain 1"/>
    <property type="match status" value="1"/>
</dbReference>
<protein>
    <recommendedName>
        <fullName evidence="1">non-specific serine/threonine protein kinase</fullName>
        <ecNumber evidence="1">2.7.11.1</ecNumber>
    </recommendedName>
</protein>
<accession>A0A1J4JML5</accession>
<dbReference type="EC" id="2.7.11.1" evidence="1"/>
<organism evidence="11 12">
    <name type="scientific">Tritrichomonas foetus</name>
    <dbReference type="NCBI Taxonomy" id="1144522"/>
    <lineage>
        <taxon>Eukaryota</taxon>
        <taxon>Metamonada</taxon>
        <taxon>Parabasalia</taxon>
        <taxon>Tritrichomonadida</taxon>
        <taxon>Tritrichomonadidae</taxon>
        <taxon>Tritrichomonas</taxon>
    </lineage>
</organism>
<evidence type="ECO:0000256" key="4">
    <source>
        <dbReference type="ARBA" id="ARBA00022741"/>
    </source>
</evidence>
<evidence type="ECO:0000256" key="6">
    <source>
        <dbReference type="ARBA" id="ARBA00022840"/>
    </source>
</evidence>
<keyword evidence="5 11" id="KW-0418">Kinase</keyword>
<dbReference type="FunFam" id="1.10.510.10:FF:000059">
    <property type="entry name" value="Casein kinase II subunit alpha"/>
    <property type="match status" value="1"/>
</dbReference>
<dbReference type="InterPro" id="IPR017441">
    <property type="entry name" value="Protein_kinase_ATP_BS"/>
</dbReference>
<keyword evidence="3" id="KW-0808">Transferase</keyword>